<dbReference type="SUPFAM" id="SSF53756">
    <property type="entry name" value="UDP-Glycosyltransferase/glycogen phosphorylase"/>
    <property type="match status" value="1"/>
</dbReference>
<evidence type="ECO:0000313" key="3">
    <source>
        <dbReference type="Proteomes" id="UP000515377"/>
    </source>
</evidence>
<evidence type="ECO:0000259" key="1">
    <source>
        <dbReference type="Pfam" id="PF00534"/>
    </source>
</evidence>
<dbReference type="InterPro" id="IPR001296">
    <property type="entry name" value="Glyco_trans_1"/>
</dbReference>
<evidence type="ECO:0000313" key="2">
    <source>
        <dbReference type="EMBL" id="QNG47962.1"/>
    </source>
</evidence>
<feature type="domain" description="Glycosyl transferase family 1" evidence="1">
    <location>
        <begin position="201"/>
        <end position="260"/>
    </location>
</feature>
<proteinExistence type="predicted"/>
<organism evidence="2 3">
    <name type="scientific">Sphingobium yanoikuyae</name>
    <name type="common">Sphingomonas yanoikuyae</name>
    <dbReference type="NCBI Taxonomy" id="13690"/>
    <lineage>
        <taxon>Bacteria</taxon>
        <taxon>Pseudomonadati</taxon>
        <taxon>Pseudomonadota</taxon>
        <taxon>Alphaproteobacteria</taxon>
        <taxon>Sphingomonadales</taxon>
        <taxon>Sphingomonadaceae</taxon>
        <taxon>Sphingobium</taxon>
    </lineage>
</organism>
<protein>
    <submittedName>
        <fullName evidence="2">Glycosyltransferase</fullName>
    </submittedName>
</protein>
<dbReference type="Proteomes" id="UP000515377">
    <property type="component" value="Chromosome"/>
</dbReference>
<reference evidence="2 3" key="1">
    <citation type="submission" date="2020-07" db="EMBL/GenBank/DDBJ databases">
        <title>Whole genome sequence of Sphingobium yanoikuyae A3.</title>
        <authorList>
            <person name="Han S.-S."/>
        </authorList>
    </citation>
    <scope>NUCLEOTIDE SEQUENCE [LARGE SCALE GENOMIC DNA]</scope>
    <source>
        <strain evidence="2 3">A3</strain>
    </source>
</reference>
<dbReference type="AlphaFoldDB" id="A0A9X7UHJ0"/>
<dbReference type="EMBL" id="CP060122">
    <property type="protein sequence ID" value="QNG47962.1"/>
    <property type="molecule type" value="Genomic_DNA"/>
</dbReference>
<dbReference type="Gene3D" id="3.40.50.2000">
    <property type="entry name" value="Glycogen Phosphorylase B"/>
    <property type="match status" value="1"/>
</dbReference>
<sequence>MKKILFVDHDFHKKTRSSDFFMDILKKRFEVELFYLVADGHLDLGLLGAAENADAVVLWQMDFLAPVFLAQGKPTFVIPMYDGSNGMPELHWLAARGARFFNFSLALHERTRMLGAESLLLRYFPEPVDESDLPRFDDLKGFFWQRRPDHGIDYAYVDKLIGKELDSLHVHKVADIVGDFTPQVRDDVPYHYTSSDWFASKAEYRKQLDKANIFVAPRCAEGIGMALLEAMARGMLVMAHDEPTNNEYVCSWVNGILFNKHLPAGPVHIRSDAARLGRMAWQTVVDGRRQWVSSYDAILDWIEAAPDAKAVDVDISSLLIDVWYSYYASLASYTAFLHRNIALIATLSDMPLSKVIEALRLTDNSGFQERGLQERLLDDDGLLDVVRKNDKFIGGGWSGAEEEWRWVEGIAADLHFALPVPFRGQVKCRFFAASLPQLGGSLHCAIVINDVRVFEGELTPEWTWRDFTFNSNVLKIDNDLHLILENAAAPPGDKRILSAAFHSFHFSQVE</sequence>
<name>A0A9X7UHJ0_SPHYA</name>
<dbReference type="GO" id="GO:0016757">
    <property type="term" value="F:glycosyltransferase activity"/>
    <property type="evidence" value="ECO:0007669"/>
    <property type="project" value="InterPro"/>
</dbReference>
<dbReference type="Pfam" id="PF00534">
    <property type="entry name" value="Glycos_transf_1"/>
    <property type="match status" value="1"/>
</dbReference>
<gene>
    <name evidence="2" type="ORF">H3V42_10465</name>
</gene>
<accession>A0A9X7UHJ0</accession>